<proteinExistence type="predicted"/>
<keyword evidence="4" id="KW-0539">Nucleus</keyword>
<dbReference type="GO" id="GO:0007064">
    <property type="term" value="P:mitotic sister chromatid cohesion"/>
    <property type="evidence" value="ECO:0007669"/>
    <property type="project" value="InterPro"/>
</dbReference>
<dbReference type="PANTHER" id="PTHR12663">
    <property type="entry name" value="ANDROGEN INDUCED INHIBITOR OF PROLIFERATION AS3 / PDS5-RELATED"/>
    <property type="match status" value="1"/>
</dbReference>
<evidence type="ECO:0000313" key="9">
    <source>
        <dbReference type="RefSeq" id="XP_018494436.1"/>
    </source>
</evidence>
<evidence type="ECO:0000256" key="1">
    <source>
        <dbReference type="ARBA" id="ARBA00004123"/>
    </source>
</evidence>
<evidence type="ECO:0000256" key="3">
    <source>
        <dbReference type="ARBA" id="ARBA00022776"/>
    </source>
</evidence>
<reference evidence="9" key="1">
    <citation type="submission" date="2025-08" db="UniProtKB">
        <authorList>
            <consortium name="RefSeq"/>
        </authorList>
    </citation>
    <scope>IDENTIFICATION</scope>
</reference>
<evidence type="ECO:0000256" key="2">
    <source>
        <dbReference type="ARBA" id="ARBA00022618"/>
    </source>
</evidence>
<evidence type="ECO:0000313" key="8">
    <source>
        <dbReference type="Proteomes" id="UP000694867"/>
    </source>
</evidence>
<organism evidence="8 9">
    <name type="scientific">Galendromus occidentalis</name>
    <name type="common">western predatory mite</name>
    <dbReference type="NCBI Taxonomy" id="34638"/>
    <lineage>
        <taxon>Eukaryota</taxon>
        <taxon>Metazoa</taxon>
        <taxon>Ecdysozoa</taxon>
        <taxon>Arthropoda</taxon>
        <taxon>Chelicerata</taxon>
        <taxon>Arachnida</taxon>
        <taxon>Acari</taxon>
        <taxon>Parasitiformes</taxon>
        <taxon>Mesostigmata</taxon>
        <taxon>Gamasina</taxon>
        <taxon>Phytoseioidea</taxon>
        <taxon>Phytoseiidae</taxon>
        <taxon>Typhlodrominae</taxon>
        <taxon>Galendromus</taxon>
    </lineage>
</organism>
<evidence type="ECO:0000256" key="6">
    <source>
        <dbReference type="SAM" id="Coils"/>
    </source>
</evidence>
<evidence type="ECO:0000256" key="4">
    <source>
        <dbReference type="ARBA" id="ARBA00023242"/>
    </source>
</evidence>
<sequence length="1185" mass="135736">MSAEAFPALPDLGETVPPGDLESKLEETLNILKNRISGVRREMESLARSLSHKRFIQNKSNKVRLLAACCIADVFRLTAPESPYDNRKKLKEILEFCVEQFECIQNDDDFSKEKSSYLIASLAKARTLKLYLDLDSGPDFVVRVFTHLMAVVRDAHKLTGFTGLVKQFIVDILASLVNEPDSVSDNLIESMKELLVGRDDSPVLTQMCREIISKAADGLEAHMDRFFKAECGQGRVQSTYELFVELYDLVPQNLTCFVLQLDTKLQDKHDAVRSEATELVARLMATTDLISAFPSLHNSFIARYNDQKYEIRMKCIELSLPLLLSPSALRDEIVEAIKKRQYDVNESVRFQVVFTILKMAEKDIIAASDSGLLDIIKERSLDTNFKVRRLSLLGIGQLYRKFTSRPPPHTDNGAERPEVWEEDPTAAAKVGWIRDKVLHRYYQTNLQDRLIVERILHTCLVPFWLDSKERTAKLLGLFTSSDPNAVKALIMILKFQHTYRQQLKGMMHLIDEFGASDENREKLGALLEFMAQQVSNDRSAKDHILEFLQQVRDSHTLHRLLIGVLEAKTFKEVNENVRLIMMRLGDPKGALFITIKQLLERVAPLVVDPPGVSQILEVVREKLECVKEDEGRRCLELLCVLSEAHPDTFMDRGILEELCDLLAITWEPETNLLLINILHNLRKKDVADCYPDVAKSLKDVLLNMLENGTPKQAKLAVRCISCILKDAESCLSDALDRLKQLVVKSPRQRETILVSLGQIAGFRPDIFNPYREHIIVEVAVKMILMEPQSRARSRSNKLNMSDEVSLPARSRRRIAALRLITNALIGLTNLYCDRATEVEEEKRKKMLEFMNWDAECTLRLLFTAVANEGDLMKWGNLSERERSHFRLKAGTCILKICCFKNFDEIATEAQFRTLVKLVTDPMKFVRERFCEKLHQRLLAQKLPLHYMALFSYGALEPDSDHQERMRGYLEANIKKRREHLKYHDVHSVSRASILPDNVIGYVVHMLAHDPSFTRVDDLQTLGKIRECLWFQLQFHCSDSNANYSFPTYRKLLENIKRCRDRENPHDRQLHSRLYAVCDLALGLIMSRTTKFDHTVPPHKVQLPLRLFVWPGPDTPYNPKYYLPTELSFTPPVNRKVTPTSRLRRTPTTPAGGVGTPRRKRKAAQARLTGSETDDGESHSDFEADE</sequence>
<keyword evidence="2" id="KW-0132">Cell division</keyword>
<gene>
    <name evidence="9" type="primary">LOC100898007</name>
</gene>
<dbReference type="GO" id="GO:0000785">
    <property type="term" value="C:chromatin"/>
    <property type="evidence" value="ECO:0007669"/>
    <property type="project" value="TreeGrafter"/>
</dbReference>
<feature type="region of interest" description="Disordered" evidence="7">
    <location>
        <begin position="1131"/>
        <end position="1185"/>
    </location>
</feature>
<comment type="subcellular location">
    <subcellularLocation>
        <location evidence="1">Nucleus</location>
    </subcellularLocation>
</comment>
<dbReference type="AlphaFoldDB" id="A0AAJ7L4B4"/>
<protein>
    <submittedName>
        <fullName evidence="9">Sister chromatid cohesion protein PDS5 homolog B-B</fullName>
    </submittedName>
</protein>
<dbReference type="InterPro" id="IPR039776">
    <property type="entry name" value="Pds5"/>
</dbReference>
<feature type="coiled-coil region" evidence="6">
    <location>
        <begin position="22"/>
        <end position="49"/>
    </location>
</feature>
<accession>A0AAJ7L4B4</accession>
<keyword evidence="8" id="KW-1185">Reference proteome</keyword>
<dbReference type="GO" id="GO:0006281">
    <property type="term" value="P:DNA repair"/>
    <property type="evidence" value="ECO:0007669"/>
    <property type="project" value="TreeGrafter"/>
</dbReference>
<dbReference type="Proteomes" id="UP000694867">
    <property type="component" value="Unplaced"/>
</dbReference>
<dbReference type="PANTHER" id="PTHR12663:SF0">
    <property type="entry name" value="PRECOCIOUS DISSOCIATION OF SISTERS 5, ISOFORM A"/>
    <property type="match status" value="1"/>
</dbReference>
<dbReference type="InterPro" id="IPR011989">
    <property type="entry name" value="ARM-like"/>
</dbReference>
<dbReference type="InterPro" id="IPR016024">
    <property type="entry name" value="ARM-type_fold"/>
</dbReference>
<dbReference type="GeneID" id="100898007"/>
<evidence type="ECO:0000256" key="7">
    <source>
        <dbReference type="SAM" id="MobiDB-lite"/>
    </source>
</evidence>
<keyword evidence="5" id="KW-0131">Cell cycle</keyword>
<dbReference type="Gene3D" id="1.25.10.10">
    <property type="entry name" value="Leucine-rich Repeat Variant"/>
    <property type="match status" value="2"/>
</dbReference>
<dbReference type="RefSeq" id="XP_018494436.1">
    <property type="nucleotide sequence ID" value="XM_018638920.2"/>
</dbReference>
<dbReference type="GO" id="GO:0051301">
    <property type="term" value="P:cell division"/>
    <property type="evidence" value="ECO:0007669"/>
    <property type="project" value="UniProtKB-KW"/>
</dbReference>
<dbReference type="SUPFAM" id="SSF48371">
    <property type="entry name" value="ARM repeat"/>
    <property type="match status" value="2"/>
</dbReference>
<feature type="compositionally biased region" description="Low complexity" evidence="7">
    <location>
        <begin position="1137"/>
        <end position="1150"/>
    </location>
</feature>
<name>A0AAJ7L4B4_9ACAR</name>
<keyword evidence="6" id="KW-0175">Coiled coil</keyword>
<evidence type="ECO:0000256" key="5">
    <source>
        <dbReference type="ARBA" id="ARBA00023306"/>
    </source>
</evidence>
<keyword evidence="3" id="KW-0498">Mitosis</keyword>
<feature type="compositionally biased region" description="Basic and acidic residues" evidence="7">
    <location>
        <begin position="1175"/>
        <end position="1185"/>
    </location>
</feature>
<dbReference type="KEGG" id="goe:100898007"/>
<dbReference type="GO" id="GO:0005634">
    <property type="term" value="C:nucleus"/>
    <property type="evidence" value="ECO:0007669"/>
    <property type="project" value="UniProtKB-SubCell"/>
</dbReference>
<dbReference type="Pfam" id="PF20168">
    <property type="entry name" value="PDS5"/>
    <property type="match status" value="1"/>
</dbReference>